<evidence type="ECO:0000313" key="4">
    <source>
        <dbReference type="EMBL" id="MZR30025.1"/>
    </source>
</evidence>
<dbReference type="PROSITE" id="PS01031">
    <property type="entry name" value="SHSP"/>
    <property type="match status" value="1"/>
</dbReference>
<dbReference type="RefSeq" id="WP_161314561.1">
    <property type="nucleotide sequence ID" value="NZ_WTUW01000001.1"/>
</dbReference>
<sequence length="142" mass="16267">MSSKVPVSHNGDWWTDIYEPFRSFGYRVRDFFSPTVEAGLTEDGYDISIELPGVKEKDVDISLDDNMLTIKGEKYSKKEEKDETRYFSERTYGSFQRTFRLPTEVKAEAIEAHFEDGVLQIKIPKLKGSASSTKKIPISKKS</sequence>
<name>A0A6L8W4K1_9PROT</name>
<evidence type="ECO:0000259" key="3">
    <source>
        <dbReference type="PROSITE" id="PS01031"/>
    </source>
</evidence>
<evidence type="ECO:0000256" key="2">
    <source>
        <dbReference type="RuleBase" id="RU003616"/>
    </source>
</evidence>
<dbReference type="InterPro" id="IPR002068">
    <property type="entry name" value="A-crystallin/Hsp20_dom"/>
</dbReference>
<dbReference type="Pfam" id="PF00011">
    <property type="entry name" value="HSP20"/>
    <property type="match status" value="1"/>
</dbReference>
<dbReference type="InterPro" id="IPR008978">
    <property type="entry name" value="HSP20-like_chaperone"/>
</dbReference>
<evidence type="ECO:0000256" key="1">
    <source>
        <dbReference type="PROSITE-ProRule" id="PRU00285"/>
    </source>
</evidence>
<evidence type="ECO:0000313" key="5">
    <source>
        <dbReference type="Proteomes" id="UP000476030"/>
    </source>
</evidence>
<reference evidence="4 5" key="1">
    <citation type="submission" date="2019-12" db="EMBL/GenBank/DDBJ databases">
        <title>Snethiella sp. nov. sp. isolated from sea sand.</title>
        <authorList>
            <person name="Kim J."/>
            <person name="Jeong S.E."/>
            <person name="Jung H.S."/>
            <person name="Jeon C.O."/>
        </authorList>
    </citation>
    <scope>NUCLEOTIDE SEQUENCE [LARGE SCALE GENOMIC DNA]</scope>
    <source>
        <strain evidence="4 5">DP05</strain>
    </source>
</reference>
<keyword evidence="5" id="KW-1185">Reference proteome</keyword>
<comment type="similarity">
    <text evidence="1 2">Belongs to the small heat shock protein (HSP20) family.</text>
</comment>
<feature type="domain" description="SHSP" evidence="3">
    <location>
        <begin position="27"/>
        <end position="141"/>
    </location>
</feature>
<dbReference type="Proteomes" id="UP000476030">
    <property type="component" value="Unassembled WGS sequence"/>
</dbReference>
<dbReference type="EMBL" id="WTUW01000001">
    <property type="protein sequence ID" value="MZR30025.1"/>
    <property type="molecule type" value="Genomic_DNA"/>
</dbReference>
<dbReference type="PANTHER" id="PTHR11527">
    <property type="entry name" value="HEAT-SHOCK PROTEIN 20 FAMILY MEMBER"/>
    <property type="match status" value="1"/>
</dbReference>
<organism evidence="4 5">
    <name type="scientific">Sneathiella litorea</name>
    <dbReference type="NCBI Taxonomy" id="2606216"/>
    <lineage>
        <taxon>Bacteria</taxon>
        <taxon>Pseudomonadati</taxon>
        <taxon>Pseudomonadota</taxon>
        <taxon>Alphaproteobacteria</taxon>
        <taxon>Sneathiellales</taxon>
        <taxon>Sneathiellaceae</taxon>
        <taxon>Sneathiella</taxon>
    </lineage>
</organism>
<dbReference type="InterPro" id="IPR031107">
    <property type="entry name" value="Small_HSP"/>
</dbReference>
<dbReference type="SUPFAM" id="SSF49764">
    <property type="entry name" value="HSP20-like chaperones"/>
    <property type="match status" value="1"/>
</dbReference>
<protein>
    <submittedName>
        <fullName evidence="4">Hsp20 family protein</fullName>
    </submittedName>
</protein>
<accession>A0A6L8W4K1</accession>
<proteinExistence type="inferred from homology"/>
<dbReference type="Gene3D" id="2.60.40.790">
    <property type="match status" value="1"/>
</dbReference>
<dbReference type="AlphaFoldDB" id="A0A6L8W4K1"/>
<gene>
    <name evidence="4" type="ORF">GQE98_05175</name>
</gene>
<dbReference type="CDD" id="cd06464">
    <property type="entry name" value="ACD_sHsps-like"/>
    <property type="match status" value="1"/>
</dbReference>
<comment type="caution">
    <text evidence="4">The sequence shown here is derived from an EMBL/GenBank/DDBJ whole genome shotgun (WGS) entry which is preliminary data.</text>
</comment>